<sequence>MALRALLLTAFFCFISANAGEVFEIDCAKVISTPDVEQCIAAELDRVEASLNQAYQRLLKQLTQIDTPQDNYTEYRRKLLIAQRAWIKFREADCDAQYEMHRSGTIRNSIYLSCKKQRAEQRINELNSYAPY</sequence>
<dbReference type="RefSeq" id="WP_181121317.1">
    <property type="nucleotide sequence ID" value="NZ_JAAMRD010000011.1"/>
</dbReference>
<evidence type="ECO:0000313" key="4">
    <source>
        <dbReference type="Proteomes" id="UP001138621"/>
    </source>
</evidence>
<dbReference type="EMBL" id="JAAMRD010000011">
    <property type="protein sequence ID" value="MBA1305501.1"/>
    <property type="molecule type" value="Genomic_DNA"/>
</dbReference>
<evidence type="ECO:0000313" key="3">
    <source>
        <dbReference type="EMBL" id="MBA1305501.1"/>
    </source>
</evidence>
<reference evidence="3" key="1">
    <citation type="submission" date="2020-02" db="EMBL/GenBank/DDBJ databases">
        <title>Synteny-based analysis reveals conserved mechanism for high triclosan tolerance in Pseudomonas, as well as instances of horizontal transfer.</title>
        <authorList>
            <person name="Mcfarland A.G."/>
            <person name="Bertucci H.K."/>
            <person name="Litmann E."/>
            <person name="Shen J."/>
            <person name="Huttenhower C."/>
            <person name="Hartmann E.M."/>
        </authorList>
    </citation>
    <scope>NUCLEOTIDE SEQUENCE</scope>
    <source>
        <strain evidence="3">109A1</strain>
    </source>
</reference>
<feature type="domain" description="Lysozyme inhibitor LprI-like N-terminal" evidence="2">
    <location>
        <begin position="32"/>
        <end position="126"/>
    </location>
</feature>
<feature type="signal peptide" evidence="1">
    <location>
        <begin position="1"/>
        <end position="19"/>
    </location>
</feature>
<dbReference type="Pfam" id="PF07007">
    <property type="entry name" value="LprI"/>
    <property type="match status" value="1"/>
</dbReference>
<keyword evidence="1" id="KW-0732">Signal</keyword>
<evidence type="ECO:0000259" key="2">
    <source>
        <dbReference type="Pfam" id="PF07007"/>
    </source>
</evidence>
<evidence type="ECO:0000256" key="1">
    <source>
        <dbReference type="SAM" id="SignalP"/>
    </source>
</evidence>
<dbReference type="InterPro" id="IPR009739">
    <property type="entry name" value="LprI-like_N"/>
</dbReference>
<name>A0AA40V773_STUST</name>
<organism evidence="3 4">
    <name type="scientific">Stutzerimonas stutzeri</name>
    <name type="common">Pseudomonas stutzeri</name>
    <dbReference type="NCBI Taxonomy" id="316"/>
    <lineage>
        <taxon>Bacteria</taxon>
        <taxon>Pseudomonadati</taxon>
        <taxon>Pseudomonadota</taxon>
        <taxon>Gammaproteobacteria</taxon>
        <taxon>Pseudomonadales</taxon>
        <taxon>Pseudomonadaceae</taxon>
        <taxon>Stutzerimonas</taxon>
    </lineage>
</organism>
<protein>
    <submittedName>
        <fullName evidence="3">DUF1311 domain-containing protein</fullName>
    </submittedName>
</protein>
<gene>
    <name evidence="3" type="ORF">G7024_13940</name>
</gene>
<dbReference type="Gene3D" id="1.20.1270.180">
    <property type="match status" value="1"/>
</dbReference>
<accession>A0AA40V773</accession>
<dbReference type="PANTHER" id="PTHR39176">
    <property type="entry name" value="PERIPLASMIC PROTEIN-RELATED"/>
    <property type="match status" value="1"/>
</dbReference>
<dbReference type="Proteomes" id="UP001138621">
    <property type="component" value="Unassembled WGS sequence"/>
</dbReference>
<comment type="caution">
    <text evidence="3">The sequence shown here is derived from an EMBL/GenBank/DDBJ whole genome shotgun (WGS) entry which is preliminary data.</text>
</comment>
<dbReference type="AlphaFoldDB" id="A0AA40V773"/>
<feature type="chain" id="PRO_5041331903" evidence="1">
    <location>
        <begin position="20"/>
        <end position="132"/>
    </location>
</feature>
<dbReference type="PANTHER" id="PTHR39176:SF1">
    <property type="entry name" value="PERIPLASMIC PROTEIN"/>
    <property type="match status" value="1"/>
</dbReference>
<proteinExistence type="predicted"/>